<dbReference type="GO" id="GO:0008168">
    <property type="term" value="F:methyltransferase activity"/>
    <property type="evidence" value="ECO:0007669"/>
    <property type="project" value="InterPro"/>
</dbReference>
<dbReference type="Pfam" id="PF09004">
    <property type="entry name" value="ALKBH8_N"/>
    <property type="match status" value="1"/>
</dbReference>
<name>A0A9Y6JDN8_9CICH</name>
<dbReference type="InterPro" id="IPR015095">
    <property type="entry name" value="AlkB_hom8_N"/>
</dbReference>
<evidence type="ECO:0000313" key="3">
    <source>
        <dbReference type="Proteomes" id="UP000695023"/>
    </source>
</evidence>
<feature type="region of interest" description="Disordered" evidence="1">
    <location>
        <begin position="336"/>
        <end position="358"/>
    </location>
</feature>
<accession>A0A9Y6JDN8</accession>
<protein>
    <submittedName>
        <fullName evidence="4">Uncharacterized protein LOC106456303</fullName>
    </submittedName>
</protein>
<gene>
    <name evidence="4" type="primary">LOC106456303</name>
</gene>
<dbReference type="RefSeq" id="XP_013767948.1">
    <property type="nucleotide sequence ID" value="XM_013912494.1"/>
</dbReference>
<dbReference type="GO" id="GO:0016706">
    <property type="term" value="F:2-oxoglutarate-dependent dioxygenase activity"/>
    <property type="evidence" value="ECO:0007669"/>
    <property type="project" value="InterPro"/>
</dbReference>
<feature type="compositionally biased region" description="Polar residues" evidence="1">
    <location>
        <begin position="190"/>
        <end position="207"/>
    </location>
</feature>
<feature type="domain" description="Alkylated DNA repair protein AlkB homologue 8 N-terminal" evidence="2">
    <location>
        <begin position="519"/>
        <end position="536"/>
    </location>
</feature>
<keyword evidence="3" id="KW-1185">Reference proteome</keyword>
<proteinExistence type="predicted"/>
<organism evidence="3 4">
    <name type="scientific">Pundamilia nyererei</name>
    <dbReference type="NCBI Taxonomy" id="303518"/>
    <lineage>
        <taxon>Eukaryota</taxon>
        <taxon>Metazoa</taxon>
        <taxon>Chordata</taxon>
        <taxon>Craniata</taxon>
        <taxon>Vertebrata</taxon>
        <taxon>Euteleostomi</taxon>
        <taxon>Actinopterygii</taxon>
        <taxon>Neopterygii</taxon>
        <taxon>Teleostei</taxon>
        <taxon>Neoteleostei</taxon>
        <taxon>Acanthomorphata</taxon>
        <taxon>Ovalentaria</taxon>
        <taxon>Cichlomorphae</taxon>
        <taxon>Cichliformes</taxon>
        <taxon>Cichlidae</taxon>
        <taxon>African cichlids</taxon>
        <taxon>Pseudocrenilabrinae</taxon>
        <taxon>Haplochromini</taxon>
        <taxon>Pundamilia</taxon>
    </lineage>
</organism>
<evidence type="ECO:0000259" key="2">
    <source>
        <dbReference type="Pfam" id="PF09004"/>
    </source>
</evidence>
<feature type="compositionally biased region" description="Basic and acidic residues" evidence="1">
    <location>
        <begin position="337"/>
        <end position="355"/>
    </location>
</feature>
<reference evidence="4" key="1">
    <citation type="submission" date="2025-08" db="UniProtKB">
        <authorList>
            <consortium name="RefSeq"/>
        </authorList>
    </citation>
    <scope>IDENTIFICATION</scope>
</reference>
<dbReference type="GeneID" id="106456303"/>
<dbReference type="AlphaFoldDB" id="A0A9Y6JDN8"/>
<feature type="region of interest" description="Disordered" evidence="1">
    <location>
        <begin position="148"/>
        <end position="211"/>
    </location>
</feature>
<sequence length="539" mass="61033">MSDAHLSVTVVNVSLSFIRKKIKILNMASAEPMEVDKPDDMRQDQDEAHIVLSIKWIKSDDELQKGKRLETRLEKMLQTWFNKCKHKVDCSVERMLKDGRVVIKTKPVPVLTELQKLSKQTLTGKDGNSVTITSISLTLPSPELDAQVPEDASMNIPPSVPAPQTAHIQPGKQSNTGSTAEKDSGISPMSEPQTDQVQVGKQSSTVSAGEEMHSCSVPVAPFWYVNHMYEKEIKHIEKKNGVKIMADLKVRFEEDQKHGRPDNALDEFANLVQKSLAESCGSVIPLKFIDPDQWGDALKTIQEKENKLLVTLTSETMTVRGPTQSQEAMKKLLNADTEQKKSVDTSHEENERETQDTSLKIDMTTKDHLMHMGLTMEESYWKVMITSYSKKVAKIKDKFNVDLKESDVGQGKVNVKAVYKKDEGNASMESHAMRELFHLYQKTAMSPMNFSQSNAGMWGFSWLWHQHNLELNMLETVEMTVDFRRHPSTLPPLTISGSPVSTVEIFKFLGTTISQDLKWETNINSILKKTQQRMYFRTF</sequence>
<evidence type="ECO:0000256" key="1">
    <source>
        <dbReference type="SAM" id="MobiDB-lite"/>
    </source>
</evidence>
<evidence type="ECO:0000313" key="4">
    <source>
        <dbReference type="RefSeq" id="XP_013767948.1"/>
    </source>
</evidence>
<dbReference type="Proteomes" id="UP000695023">
    <property type="component" value="Unplaced"/>
</dbReference>